<dbReference type="SUPFAM" id="SSF53335">
    <property type="entry name" value="S-adenosyl-L-methionine-dependent methyltransferases"/>
    <property type="match status" value="1"/>
</dbReference>
<gene>
    <name evidence="7" type="ORF">EAT49_02070</name>
</gene>
<keyword evidence="1 5" id="KW-0489">Methyltransferase</keyword>
<feature type="active site" description="Nucleophile" evidence="5">
    <location>
        <position position="341"/>
    </location>
</feature>
<dbReference type="AlphaFoldDB" id="A0A3N2R9U5"/>
<keyword evidence="4 5" id="KW-0694">RNA-binding</keyword>
<dbReference type="GO" id="GO:0008173">
    <property type="term" value="F:RNA methyltransferase activity"/>
    <property type="evidence" value="ECO:0007669"/>
    <property type="project" value="InterPro"/>
</dbReference>
<dbReference type="Pfam" id="PF22458">
    <property type="entry name" value="RsmF-B_ferredox"/>
    <property type="match status" value="1"/>
</dbReference>
<proteinExistence type="inferred from homology"/>
<evidence type="ECO:0000256" key="2">
    <source>
        <dbReference type="ARBA" id="ARBA00022679"/>
    </source>
</evidence>
<feature type="binding site" evidence="5">
    <location>
        <position position="248"/>
    </location>
    <ligand>
        <name>S-adenosyl-L-methionine</name>
        <dbReference type="ChEBI" id="CHEBI:59789"/>
    </ligand>
</feature>
<comment type="similarity">
    <text evidence="5">Belongs to the class I-like SAM-binding methyltransferase superfamily. RsmB/NOP family.</text>
</comment>
<dbReference type="InterPro" id="IPR029063">
    <property type="entry name" value="SAM-dependent_MTases_sf"/>
</dbReference>
<keyword evidence="3 5" id="KW-0949">S-adenosyl-L-methionine</keyword>
<organism evidence="7 8">
    <name type="scientific">Histidinibacterium lentulum</name>
    <dbReference type="NCBI Taxonomy" id="2480588"/>
    <lineage>
        <taxon>Bacteria</taxon>
        <taxon>Pseudomonadati</taxon>
        <taxon>Pseudomonadota</taxon>
        <taxon>Alphaproteobacteria</taxon>
        <taxon>Rhodobacterales</taxon>
        <taxon>Paracoccaceae</taxon>
        <taxon>Histidinibacterium</taxon>
    </lineage>
</organism>
<evidence type="ECO:0000256" key="4">
    <source>
        <dbReference type="ARBA" id="ARBA00022884"/>
    </source>
</evidence>
<dbReference type="PANTHER" id="PTHR22807:SF53">
    <property type="entry name" value="RIBOSOMAL RNA SMALL SUBUNIT METHYLTRANSFERASE B-RELATED"/>
    <property type="match status" value="1"/>
</dbReference>
<dbReference type="GO" id="GO:0003723">
    <property type="term" value="F:RNA binding"/>
    <property type="evidence" value="ECO:0007669"/>
    <property type="project" value="UniProtKB-UniRule"/>
</dbReference>
<evidence type="ECO:0000259" key="6">
    <source>
        <dbReference type="PROSITE" id="PS51686"/>
    </source>
</evidence>
<evidence type="ECO:0000256" key="1">
    <source>
        <dbReference type="ARBA" id="ARBA00022603"/>
    </source>
</evidence>
<reference evidence="7 8" key="1">
    <citation type="submission" date="2018-10" db="EMBL/GenBank/DDBJ databases">
        <title>Histidinibacterium lentulum gen. nov., sp. nov., a marine bacterium from the culture broth of Picochlorum sp. 122.</title>
        <authorList>
            <person name="Wang G."/>
        </authorList>
    </citation>
    <scope>NUCLEOTIDE SEQUENCE [LARGE SCALE GENOMIC DNA]</scope>
    <source>
        <strain evidence="7 8">B17</strain>
    </source>
</reference>
<protein>
    <submittedName>
        <fullName evidence="7">RsmB/NOP family class I SAM-dependent RNA methyltransferase</fullName>
    </submittedName>
</protein>
<keyword evidence="8" id="KW-1185">Reference proteome</keyword>
<sequence>MTPAARVAAAIGILDRWLVGAPLEAAYTAWAKASRFAGSGDRAAVRDLLYDAVRRKRSYAALGGAETGRGLMLGAVRAAGTAPEEVFTGTGHGPEALRTDEVTAGRTPLGAEALDLPDWLLPSFEVVYGPRTADVLEILRERAPVHLRINLRRLGRAEAVRRLGSEGIRAVPHPTVESAVEITEGTRRLARSALLTGGLAEPQDASSQAVVARLCREAPVRVLDYCAGAGGKALAFADLSEADIVAHDIAWRRMAPLEGRAARAGARVRKVAPEALAAEAPFDLVFCDAPCSGSGTWRRDPEAKWRLTPERLAELQAMQRTVVRAAAAHVGPGGRLAYATCSVLAEENEQLAGAAAELLPGWTEEDRLRLDPGPAGDGFFLVSFRAPR</sequence>
<evidence type="ECO:0000313" key="8">
    <source>
        <dbReference type="Proteomes" id="UP000268016"/>
    </source>
</evidence>
<accession>A0A3N2R9U5</accession>
<dbReference type="RefSeq" id="WP_123640607.1">
    <property type="nucleotide sequence ID" value="NZ_ML119081.1"/>
</dbReference>
<dbReference type="OrthoDB" id="9810297at2"/>
<dbReference type="Pfam" id="PF01189">
    <property type="entry name" value="Methyltr_RsmB-F"/>
    <property type="match status" value="1"/>
</dbReference>
<dbReference type="Gene3D" id="3.30.70.1170">
    <property type="entry name" value="Sun protein, domain 3"/>
    <property type="match status" value="1"/>
</dbReference>
<keyword evidence="2 5" id="KW-0808">Transferase</keyword>
<feature type="domain" description="SAM-dependent MTase RsmB/NOP-type" evidence="6">
    <location>
        <begin position="135"/>
        <end position="388"/>
    </location>
</feature>
<evidence type="ECO:0000256" key="3">
    <source>
        <dbReference type="ARBA" id="ARBA00022691"/>
    </source>
</evidence>
<dbReference type="Proteomes" id="UP000268016">
    <property type="component" value="Unassembled WGS sequence"/>
</dbReference>
<dbReference type="GO" id="GO:0001510">
    <property type="term" value="P:RNA methylation"/>
    <property type="evidence" value="ECO:0007669"/>
    <property type="project" value="InterPro"/>
</dbReference>
<dbReference type="InterPro" id="IPR054728">
    <property type="entry name" value="RsmB-like_ferredoxin"/>
</dbReference>
<comment type="caution">
    <text evidence="7">The sequence shown here is derived from an EMBL/GenBank/DDBJ whole genome shotgun (WGS) entry which is preliminary data.</text>
</comment>
<dbReference type="EMBL" id="RDRB01000001">
    <property type="protein sequence ID" value="ROU04198.1"/>
    <property type="molecule type" value="Genomic_DNA"/>
</dbReference>
<dbReference type="InterPro" id="IPR049560">
    <property type="entry name" value="MeTrfase_RsmB-F_NOP2_cat"/>
</dbReference>
<comment type="caution">
    <text evidence="5">Lacks conserved residue(s) required for the propagation of feature annotation.</text>
</comment>
<dbReference type="PRINTS" id="PR02008">
    <property type="entry name" value="RCMTFAMILY"/>
</dbReference>
<dbReference type="Gene3D" id="3.40.50.150">
    <property type="entry name" value="Vaccinia Virus protein VP39"/>
    <property type="match status" value="1"/>
</dbReference>
<evidence type="ECO:0000256" key="5">
    <source>
        <dbReference type="PROSITE-ProRule" id="PRU01023"/>
    </source>
</evidence>
<dbReference type="PROSITE" id="PS51686">
    <property type="entry name" value="SAM_MT_RSMB_NOP"/>
    <property type="match status" value="1"/>
</dbReference>
<dbReference type="PANTHER" id="PTHR22807">
    <property type="entry name" value="NOP2 YEAST -RELATED NOL1/NOP2/FMU SUN DOMAIN-CONTAINING"/>
    <property type="match status" value="1"/>
</dbReference>
<feature type="binding site" evidence="5">
    <location>
        <position position="288"/>
    </location>
    <ligand>
        <name>S-adenosyl-L-methionine</name>
        <dbReference type="ChEBI" id="CHEBI:59789"/>
    </ligand>
</feature>
<name>A0A3N2R9U5_9RHOB</name>
<evidence type="ECO:0000313" key="7">
    <source>
        <dbReference type="EMBL" id="ROU04198.1"/>
    </source>
</evidence>
<dbReference type="InterPro" id="IPR001678">
    <property type="entry name" value="MeTrfase_RsmB-F_NOP2_dom"/>
</dbReference>
<dbReference type="InterPro" id="IPR023267">
    <property type="entry name" value="RCMT"/>
</dbReference>